<dbReference type="PANTHER" id="PTHR43790:SF4">
    <property type="entry name" value="GUANOSINE IMPORT ATP-BINDING PROTEIN NUPO"/>
    <property type="match status" value="1"/>
</dbReference>
<dbReference type="InterPro" id="IPR003439">
    <property type="entry name" value="ABC_transporter-like_ATP-bd"/>
</dbReference>
<dbReference type="GO" id="GO:0005524">
    <property type="term" value="F:ATP binding"/>
    <property type="evidence" value="ECO:0007669"/>
    <property type="project" value="UniProtKB-KW"/>
</dbReference>
<dbReference type="InterPro" id="IPR003593">
    <property type="entry name" value="AAA+_ATPase"/>
</dbReference>
<dbReference type="Pfam" id="PF00005">
    <property type="entry name" value="ABC_tran"/>
    <property type="match status" value="2"/>
</dbReference>
<dbReference type="Proteomes" id="UP000295733">
    <property type="component" value="Unassembled WGS sequence"/>
</dbReference>
<feature type="domain" description="ABC transporter" evidence="10">
    <location>
        <begin position="5"/>
        <end position="236"/>
    </location>
</feature>
<evidence type="ECO:0000256" key="5">
    <source>
        <dbReference type="ARBA" id="ARBA00022737"/>
    </source>
</evidence>
<evidence type="ECO:0000256" key="6">
    <source>
        <dbReference type="ARBA" id="ARBA00022741"/>
    </source>
</evidence>
<dbReference type="RefSeq" id="WP_132600676.1">
    <property type="nucleotide sequence ID" value="NZ_NRRP01000023.1"/>
</dbReference>
<evidence type="ECO:0000256" key="3">
    <source>
        <dbReference type="ARBA" id="ARBA00022475"/>
    </source>
</evidence>
<evidence type="ECO:0000256" key="1">
    <source>
        <dbReference type="ARBA" id="ARBA00004202"/>
    </source>
</evidence>
<keyword evidence="3" id="KW-1003">Cell membrane</keyword>
<name>A0A4R2NYK5_RHOAD</name>
<dbReference type="PROSITE" id="PS00211">
    <property type="entry name" value="ABC_TRANSPORTER_1"/>
    <property type="match status" value="2"/>
</dbReference>
<dbReference type="PROSITE" id="PS50893">
    <property type="entry name" value="ABC_TRANSPORTER_2"/>
    <property type="match status" value="2"/>
</dbReference>
<proteinExistence type="predicted"/>
<evidence type="ECO:0000313" key="11">
    <source>
        <dbReference type="EMBL" id="TCP26505.1"/>
    </source>
</evidence>
<keyword evidence="12" id="KW-1185">Reference proteome</keyword>
<organism evidence="11 12">
    <name type="scientific">Rhodovulum adriaticum</name>
    <name type="common">Rhodopseudomonas adriatica</name>
    <dbReference type="NCBI Taxonomy" id="35804"/>
    <lineage>
        <taxon>Bacteria</taxon>
        <taxon>Pseudomonadati</taxon>
        <taxon>Pseudomonadota</taxon>
        <taxon>Alphaproteobacteria</taxon>
        <taxon>Rhodobacterales</taxon>
        <taxon>Paracoccaceae</taxon>
        <taxon>Rhodovulum</taxon>
    </lineage>
</organism>
<feature type="domain" description="ABC transporter" evidence="10">
    <location>
        <begin position="252"/>
        <end position="497"/>
    </location>
</feature>
<keyword evidence="5" id="KW-0677">Repeat</keyword>
<dbReference type="InterPro" id="IPR027417">
    <property type="entry name" value="P-loop_NTPase"/>
</dbReference>
<dbReference type="GO" id="GO:0005886">
    <property type="term" value="C:plasma membrane"/>
    <property type="evidence" value="ECO:0007669"/>
    <property type="project" value="UniProtKB-SubCell"/>
</dbReference>
<gene>
    <name evidence="11" type="ORF">EV656_102474</name>
</gene>
<comment type="subcellular location">
    <subcellularLocation>
        <location evidence="1">Cell membrane</location>
        <topology evidence="1">Peripheral membrane protein</topology>
    </subcellularLocation>
</comment>
<keyword evidence="6" id="KW-0547">Nucleotide-binding</keyword>
<keyword evidence="4" id="KW-0762">Sugar transport</keyword>
<evidence type="ECO:0000256" key="7">
    <source>
        <dbReference type="ARBA" id="ARBA00022840"/>
    </source>
</evidence>
<dbReference type="EMBL" id="SLXL01000002">
    <property type="protein sequence ID" value="TCP26505.1"/>
    <property type="molecule type" value="Genomic_DNA"/>
</dbReference>
<evidence type="ECO:0000259" key="10">
    <source>
        <dbReference type="PROSITE" id="PS50893"/>
    </source>
</evidence>
<dbReference type="AlphaFoldDB" id="A0A4R2NYK5"/>
<keyword evidence="2" id="KW-0813">Transport</keyword>
<dbReference type="SMART" id="SM00382">
    <property type="entry name" value="AAA"/>
    <property type="match status" value="1"/>
</dbReference>
<dbReference type="GO" id="GO:0016887">
    <property type="term" value="F:ATP hydrolysis activity"/>
    <property type="evidence" value="ECO:0007669"/>
    <property type="project" value="InterPro"/>
</dbReference>
<dbReference type="OrthoDB" id="9805029at2"/>
<dbReference type="Gene3D" id="3.40.50.300">
    <property type="entry name" value="P-loop containing nucleotide triphosphate hydrolases"/>
    <property type="match status" value="2"/>
</dbReference>
<dbReference type="PANTHER" id="PTHR43790">
    <property type="entry name" value="CARBOHYDRATE TRANSPORT ATP-BINDING PROTEIN MG119-RELATED"/>
    <property type="match status" value="1"/>
</dbReference>
<keyword evidence="8" id="KW-1278">Translocase</keyword>
<evidence type="ECO:0000256" key="4">
    <source>
        <dbReference type="ARBA" id="ARBA00022597"/>
    </source>
</evidence>
<dbReference type="SUPFAM" id="SSF52540">
    <property type="entry name" value="P-loop containing nucleoside triphosphate hydrolases"/>
    <property type="match status" value="2"/>
</dbReference>
<dbReference type="FunFam" id="3.40.50.300:FF:000127">
    <property type="entry name" value="Ribose import ATP-binding protein RbsA"/>
    <property type="match status" value="1"/>
</dbReference>
<dbReference type="InterPro" id="IPR050107">
    <property type="entry name" value="ABC_carbohydrate_import_ATPase"/>
</dbReference>
<dbReference type="CDD" id="cd03216">
    <property type="entry name" value="ABC_Carb_Monos_I"/>
    <property type="match status" value="1"/>
</dbReference>
<keyword evidence="9" id="KW-0472">Membrane</keyword>
<evidence type="ECO:0000313" key="12">
    <source>
        <dbReference type="Proteomes" id="UP000295733"/>
    </source>
</evidence>
<evidence type="ECO:0000256" key="9">
    <source>
        <dbReference type="ARBA" id="ARBA00023136"/>
    </source>
</evidence>
<sequence length="506" mass="53881">MTALLKVQGLTKAYPGVVANDDVSFEIAEGEVHALLGENGAGKSTLVKMIYGLVTPDAGHMTLRGAPYAPAEPRAARAAGVAMVFQHFSLFDALSVAENIALGMENPPPLRQLAQQIRSVSETYGLPLAPDRLVGDLSAGERQRVEILRCLLQDPRLLIMDEPTSVLTPQEVQILFATLRKLAAEGTAILYISHKLEEIRTLCDRATILRRGRVVDSCNPREKTAAELAEMMVGTRLATPQRTDRPAGDVVLQVTSLDRPSPNPFGTSLRNISFSLRAGEVLGIGGVAGNGQDELLAALSGEAPARSDAVLLKGQPIGALGPSQRRRIAVLAAPEERLGHAAAPDMSLTENALLTAAIREGLAARGFLKWPAARAFAERVIETFDVRTPGPGNAARSLSGGNLQKFVIGREVLQRPEVLVVNQPTWGVDASAAAAIRQALLDLTAEGTAVIVISQDLDELMEISDRFAALNEGRLSPPRPTAGLTLEEIGLMMGGAHDMEVADVDR</sequence>
<evidence type="ECO:0000256" key="8">
    <source>
        <dbReference type="ARBA" id="ARBA00022967"/>
    </source>
</evidence>
<dbReference type="InterPro" id="IPR017871">
    <property type="entry name" value="ABC_transporter-like_CS"/>
</dbReference>
<keyword evidence="7 11" id="KW-0067">ATP-binding</keyword>
<comment type="caution">
    <text evidence="11">The sequence shown here is derived from an EMBL/GenBank/DDBJ whole genome shotgun (WGS) entry which is preliminary data.</text>
</comment>
<reference evidence="11 12" key="1">
    <citation type="submission" date="2019-03" db="EMBL/GenBank/DDBJ databases">
        <title>Genomic Encyclopedia of Type Strains, Phase IV (KMG-IV): sequencing the most valuable type-strain genomes for metagenomic binning, comparative biology and taxonomic classification.</title>
        <authorList>
            <person name="Goeker M."/>
        </authorList>
    </citation>
    <scope>NUCLEOTIDE SEQUENCE [LARGE SCALE GENOMIC DNA]</scope>
    <source>
        <strain evidence="11 12">DSM 2781</strain>
    </source>
</reference>
<dbReference type="CDD" id="cd03215">
    <property type="entry name" value="ABC_Carb_Monos_II"/>
    <property type="match status" value="1"/>
</dbReference>
<evidence type="ECO:0000256" key="2">
    <source>
        <dbReference type="ARBA" id="ARBA00022448"/>
    </source>
</evidence>
<protein>
    <submittedName>
        <fullName evidence="11">Nucleoside ABC transporter ATP-binding protein</fullName>
    </submittedName>
</protein>
<accession>A0A4R2NYK5</accession>